<dbReference type="SUPFAM" id="SSF47781">
    <property type="entry name" value="RuvA domain 2-like"/>
    <property type="match status" value="1"/>
</dbReference>
<keyword evidence="1" id="KW-0227">DNA damage</keyword>
<evidence type="ECO:0000256" key="3">
    <source>
        <dbReference type="SAM" id="MobiDB-lite"/>
    </source>
</evidence>
<name>X1RN28_9ZZZZ</name>
<feature type="region of interest" description="Disordered" evidence="3">
    <location>
        <begin position="129"/>
        <end position="154"/>
    </location>
</feature>
<evidence type="ECO:0000259" key="4">
    <source>
        <dbReference type="Pfam" id="PF12826"/>
    </source>
</evidence>
<dbReference type="Pfam" id="PF12826">
    <property type="entry name" value="HHH_2"/>
    <property type="match status" value="1"/>
</dbReference>
<dbReference type="EMBL" id="BARW01014969">
    <property type="protein sequence ID" value="GAI82152.1"/>
    <property type="molecule type" value="Genomic_DNA"/>
</dbReference>
<evidence type="ECO:0000256" key="1">
    <source>
        <dbReference type="ARBA" id="ARBA00022763"/>
    </source>
</evidence>
<keyword evidence="2" id="KW-0234">DNA repair</keyword>
<accession>X1RN28</accession>
<dbReference type="InterPro" id="IPR010994">
    <property type="entry name" value="RuvA_2-like"/>
</dbReference>
<feature type="non-terminal residue" evidence="5">
    <location>
        <position position="1"/>
    </location>
</feature>
<comment type="caution">
    <text evidence="5">The sequence shown here is derived from an EMBL/GenBank/DDBJ whole genome shotgun (WGS) entry which is preliminary data.</text>
</comment>
<dbReference type="Gene3D" id="1.10.150.20">
    <property type="entry name" value="5' to 3' exonuclease, C-terminal subdomain"/>
    <property type="match status" value="1"/>
</dbReference>
<dbReference type="InterPro" id="IPR041663">
    <property type="entry name" value="DisA/LigA_HHH"/>
</dbReference>
<sequence length="154" mass="17687">GALTSLITDFRIPIIHTKNQRETAEMLYAFAKREQVERKRRLSIGKRKGLGLQIQLEEAVSALPHIDHKISQRLLKHFGSFRGIVTAKREDFFEIKGVGEKIASDIIDFIYADYNELAADKMLSGIKEELDSLRPESQQESKKSENEENQQENE</sequence>
<dbReference type="GO" id="GO:0006281">
    <property type="term" value="P:DNA repair"/>
    <property type="evidence" value="ECO:0007669"/>
    <property type="project" value="UniProtKB-KW"/>
</dbReference>
<protein>
    <recommendedName>
        <fullName evidence="4">DisA/LigA helix-hairpin-helix motif domain-containing protein</fullName>
    </recommendedName>
</protein>
<feature type="compositionally biased region" description="Basic and acidic residues" evidence="3">
    <location>
        <begin position="129"/>
        <end position="146"/>
    </location>
</feature>
<evidence type="ECO:0000313" key="5">
    <source>
        <dbReference type="EMBL" id="GAI82152.1"/>
    </source>
</evidence>
<gene>
    <name evidence="5" type="ORF">S12H4_26395</name>
</gene>
<dbReference type="AlphaFoldDB" id="X1RN28"/>
<organism evidence="5">
    <name type="scientific">marine sediment metagenome</name>
    <dbReference type="NCBI Taxonomy" id="412755"/>
    <lineage>
        <taxon>unclassified sequences</taxon>
        <taxon>metagenomes</taxon>
        <taxon>ecological metagenomes</taxon>
    </lineage>
</organism>
<feature type="domain" description="DisA/LigA helix-hairpin-helix motif" evidence="4">
    <location>
        <begin position="63"/>
        <end position="113"/>
    </location>
</feature>
<reference evidence="5" key="1">
    <citation type="journal article" date="2014" name="Front. Microbiol.">
        <title>High frequency of phylogenetically diverse reductive dehalogenase-homologous genes in deep subseafloor sedimentary metagenomes.</title>
        <authorList>
            <person name="Kawai M."/>
            <person name="Futagami T."/>
            <person name="Toyoda A."/>
            <person name="Takaki Y."/>
            <person name="Nishi S."/>
            <person name="Hori S."/>
            <person name="Arai W."/>
            <person name="Tsubouchi T."/>
            <person name="Morono Y."/>
            <person name="Uchiyama I."/>
            <person name="Ito T."/>
            <person name="Fujiyama A."/>
            <person name="Inagaki F."/>
            <person name="Takami H."/>
        </authorList>
    </citation>
    <scope>NUCLEOTIDE SEQUENCE</scope>
    <source>
        <strain evidence="5">Expedition CK06-06</strain>
    </source>
</reference>
<proteinExistence type="predicted"/>
<evidence type="ECO:0000256" key="2">
    <source>
        <dbReference type="ARBA" id="ARBA00023204"/>
    </source>
</evidence>